<dbReference type="OrthoDB" id="2143914at2759"/>
<evidence type="ECO:0000313" key="5">
    <source>
        <dbReference type="EMBL" id="CAA0839413.1"/>
    </source>
</evidence>
<evidence type="ECO:0000313" key="6">
    <source>
        <dbReference type="Proteomes" id="UP001153555"/>
    </source>
</evidence>
<dbReference type="SUPFAM" id="SSF46689">
    <property type="entry name" value="Homeodomain-like"/>
    <property type="match status" value="1"/>
</dbReference>
<name>A0A9N7NW21_STRHE</name>
<accession>A0A9N7NW21</accession>
<evidence type="ECO:0000256" key="2">
    <source>
        <dbReference type="ARBA" id="ARBA00023242"/>
    </source>
</evidence>
<dbReference type="PROSITE" id="PS51294">
    <property type="entry name" value="HTH_MYB"/>
    <property type="match status" value="1"/>
</dbReference>
<keyword evidence="2" id="KW-0539">Nucleus</keyword>
<dbReference type="CDD" id="cd00167">
    <property type="entry name" value="SANT"/>
    <property type="match status" value="1"/>
</dbReference>
<dbReference type="Proteomes" id="UP001153555">
    <property type="component" value="Unassembled WGS sequence"/>
</dbReference>
<evidence type="ECO:0000259" key="3">
    <source>
        <dbReference type="PROSITE" id="PS50090"/>
    </source>
</evidence>
<reference evidence="5" key="1">
    <citation type="submission" date="2019-12" db="EMBL/GenBank/DDBJ databases">
        <authorList>
            <person name="Scholes J."/>
        </authorList>
    </citation>
    <scope>NUCLEOTIDE SEQUENCE</scope>
</reference>
<dbReference type="AlphaFoldDB" id="A0A9N7NW21"/>
<dbReference type="PANTHER" id="PTHR45614">
    <property type="entry name" value="MYB PROTEIN-RELATED"/>
    <property type="match status" value="1"/>
</dbReference>
<evidence type="ECO:0000256" key="1">
    <source>
        <dbReference type="ARBA" id="ARBA00004123"/>
    </source>
</evidence>
<dbReference type="SMART" id="SM00717">
    <property type="entry name" value="SANT"/>
    <property type="match status" value="1"/>
</dbReference>
<dbReference type="GO" id="GO:0000978">
    <property type="term" value="F:RNA polymerase II cis-regulatory region sequence-specific DNA binding"/>
    <property type="evidence" value="ECO:0007669"/>
    <property type="project" value="TreeGrafter"/>
</dbReference>
<dbReference type="InterPro" id="IPR050560">
    <property type="entry name" value="MYB_TF"/>
</dbReference>
<feature type="domain" description="Myb-like" evidence="3">
    <location>
        <begin position="63"/>
        <end position="113"/>
    </location>
</feature>
<organism evidence="5 6">
    <name type="scientific">Striga hermonthica</name>
    <name type="common">Purple witchweed</name>
    <name type="synonym">Buchnera hermonthica</name>
    <dbReference type="NCBI Taxonomy" id="68872"/>
    <lineage>
        <taxon>Eukaryota</taxon>
        <taxon>Viridiplantae</taxon>
        <taxon>Streptophyta</taxon>
        <taxon>Embryophyta</taxon>
        <taxon>Tracheophyta</taxon>
        <taxon>Spermatophyta</taxon>
        <taxon>Magnoliopsida</taxon>
        <taxon>eudicotyledons</taxon>
        <taxon>Gunneridae</taxon>
        <taxon>Pentapetalae</taxon>
        <taxon>asterids</taxon>
        <taxon>lamiids</taxon>
        <taxon>Lamiales</taxon>
        <taxon>Orobanchaceae</taxon>
        <taxon>Buchnereae</taxon>
        <taxon>Striga</taxon>
    </lineage>
</organism>
<dbReference type="Gene3D" id="1.10.10.60">
    <property type="entry name" value="Homeodomain-like"/>
    <property type="match status" value="1"/>
</dbReference>
<gene>
    <name evidence="5" type="ORF">SHERM_05981</name>
</gene>
<dbReference type="EMBL" id="CACSLK010031421">
    <property type="protein sequence ID" value="CAA0839413.1"/>
    <property type="molecule type" value="Genomic_DNA"/>
</dbReference>
<evidence type="ECO:0000259" key="4">
    <source>
        <dbReference type="PROSITE" id="PS51294"/>
    </source>
</evidence>
<comment type="subcellular location">
    <subcellularLocation>
        <location evidence="1">Nucleus</location>
    </subcellularLocation>
</comment>
<dbReference type="PANTHER" id="PTHR45614:SF150">
    <property type="entry name" value="MYB-LIKE DNA-BINDING DOMAIN CONTAINING PROTEIN, EXPRESSED"/>
    <property type="match status" value="1"/>
</dbReference>
<dbReference type="Pfam" id="PF00249">
    <property type="entry name" value="Myb_DNA-binding"/>
    <property type="match status" value="1"/>
</dbReference>
<feature type="domain" description="HTH myb-type" evidence="4">
    <location>
        <begin position="63"/>
        <end position="117"/>
    </location>
</feature>
<dbReference type="GO" id="GO:0000981">
    <property type="term" value="F:DNA-binding transcription factor activity, RNA polymerase II-specific"/>
    <property type="evidence" value="ECO:0007669"/>
    <property type="project" value="TreeGrafter"/>
</dbReference>
<dbReference type="InterPro" id="IPR009057">
    <property type="entry name" value="Homeodomain-like_sf"/>
</dbReference>
<sequence length="255" mass="28578">MKLQKLCNGGGTEDLPNGLREMTILAPHRNLELCLDGSPEGQVRYFHAVEGKSCRLRWFNQLDPRINKRPFSEEEEERLLAAHETYGNKWALIARLFPGRTDNAVKNHWHVIMARKHRQGGSYVYRKRKPSYSLLHAQYRGIVTTLMMNNNVSVEESSGASTPTDLRLSLHSVRPSKYDRGGVGMVGEMATGNKENQIDDKEIYESVYSDSNSEVLSASESVANNRATSLCICGENQSDNKNVGFIDFLGVGSII</sequence>
<protein>
    <submittedName>
        <fullName evidence="5">Myb domain protein 105</fullName>
    </submittedName>
</protein>
<comment type="caution">
    <text evidence="5">The sequence shown here is derived from an EMBL/GenBank/DDBJ whole genome shotgun (WGS) entry which is preliminary data.</text>
</comment>
<proteinExistence type="predicted"/>
<dbReference type="InterPro" id="IPR001005">
    <property type="entry name" value="SANT/Myb"/>
</dbReference>
<dbReference type="InterPro" id="IPR017930">
    <property type="entry name" value="Myb_dom"/>
</dbReference>
<dbReference type="PROSITE" id="PS50090">
    <property type="entry name" value="MYB_LIKE"/>
    <property type="match status" value="1"/>
</dbReference>
<dbReference type="GO" id="GO:0005634">
    <property type="term" value="C:nucleus"/>
    <property type="evidence" value="ECO:0007669"/>
    <property type="project" value="UniProtKB-SubCell"/>
</dbReference>
<keyword evidence="6" id="KW-1185">Reference proteome</keyword>